<comment type="caution">
    <text evidence="1">The sequence shown here is derived from an EMBL/GenBank/DDBJ whole genome shotgun (WGS) entry which is preliminary data.</text>
</comment>
<organism evidence="1">
    <name type="scientific">candidate division TA06 bacterium ADurb.Bin417</name>
    <dbReference type="NCBI Taxonomy" id="1852828"/>
    <lineage>
        <taxon>Bacteria</taxon>
        <taxon>Bacteria division TA06</taxon>
    </lineage>
</organism>
<accession>A0A1V5MCV1</accession>
<evidence type="ECO:0000313" key="1">
    <source>
        <dbReference type="EMBL" id="OPZ91006.1"/>
    </source>
</evidence>
<dbReference type="PROSITE" id="PS51257">
    <property type="entry name" value="PROKAR_LIPOPROTEIN"/>
    <property type="match status" value="1"/>
</dbReference>
<proteinExistence type="predicted"/>
<name>A0A1V5MCV1_UNCT6</name>
<protein>
    <recommendedName>
        <fullName evidence="2">Type II secretion system protein G</fullName>
    </recommendedName>
</protein>
<reference evidence="1" key="1">
    <citation type="submission" date="2017-02" db="EMBL/GenBank/DDBJ databases">
        <title>Delving into the versatile metabolic prowess of the omnipresent phylum Bacteroidetes.</title>
        <authorList>
            <person name="Nobu M.K."/>
            <person name="Mei R."/>
            <person name="Narihiro T."/>
            <person name="Kuroda K."/>
            <person name="Liu W.-T."/>
        </authorList>
    </citation>
    <scope>NUCLEOTIDE SEQUENCE</scope>
    <source>
        <strain evidence="1">ADurb.Bin417</strain>
    </source>
</reference>
<gene>
    <name evidence="1" type="ORF">BWY73_01197</name>
</gene>
<sequence length="116" mass="12497">MKGLTVLFLLLLLFATGCGRKSDQASSDRLQGPASTLKEYGGVMGNALKKARSIDVLVPLRQTIETFKVQEGRYPASLEELVEKKYLPEMVKPPAGSRLVYDARKGSVSLAPEGGG</sequence>
<dbReference type="AlphaFoldDB" id="A0A1V5MCV1"/>
<dbReference type="EMBL" id="MWAK01000211">
    <property type="protein sequence ID" value="OPZ91006.1"/>
    <property type="molecule type" value="Genomic_DNA"/>
</dbReference>
<dbReference type="Proteomes" id="UP000485484">
    <property type="component" value="Unassembled WGS sequence"/>
</dbReference>
<evidence type="ECO:0008006" key="2">
    <source>
        <dbReference type="Google" id="ProtNLM"/>
    </source>
</evidence>